<protein>
    <submittedName>
        <fullName evidence="2">Aste57867_14956 protein</fullName>
    </submittedName>
</protein>
<dbReference type="EMBL" id="CAADRA010005618">
    <property type="protein sequence ID" value="VFT91770.1"/>
    <property type="molecule type" value="Genomic_DNA"/>
</dbReference>
<evidence type="ECO:0000313" key="3">
    <source>
        <dbReference type="Proteomes" id="UP000332933"/>
    </source>
</evidence>
<evidence type="ECO:0000313" key="2">
    <source>
        <dbReference type="EMBL" id="VFT91770.1"/>
    </source>
</evidence>
<proteinExistence type="predicted"/>
<organism evidence="2 3">
    <name type="scientific">Aphanomyces stellatus</name>
    <dbReference type="NCBI Taxonomy" id="120398"/>
    <lineage>
        <taxon>Eukaryota</taxon>
        <taxon>Sar</taxon>
        <taxon>Stramenopiles</taxon>
        <taxon>Oomycota</taxon>
        <taxon>Saprolegniomycetes</taxon>
        <taxon>Saprolegniales</taxon>
        <taxon>Verrucalvaceae</taxon>
        <taxon>Aphanomyces</taxon>
    </lineage>
</organism>
<name>A0A485L3T1_9STRA</name>
<dbReference type="Proteomes" id="UP000332933">
    <property type="component" value="Unassembled WGS sequence"/>
</dbReference>
<reference evidence="1" key="2">
    <citation type="submission" date="2019-06" db="EMBL/GenBank/DDBJ databases">
        <title>Genomics analysis of Aphanomyces spp. identifies a new class of oomycete effector associated with host adaptation.</title>
        <authorList>
            <person name="Gaulin E."/>
        </authorList>
    </citation>
    <scope>NUCLEOTIDE SEQUENCE</scope>
    <source>
        <strain evidence="1">CBS 578.67</strain>
    </source>
</reference>
<accession>A0A485L3T1</accession>
<dbReference type="EMBL" id="VJMH01005597">
    <property type="protein sequence ID" value="KAF0694137.1"/>
    <property type="molecule type" value="Genomic_DNA"/>
</dbReference>
<reference evidence="2 3" key="1">
    <citation type="submission" date="2019-03" db="EMBL/GenBank/DDBJ databases">
        <authorList>
            <person name="Gaulin E."/>
            <person name="Dumas B."/>
        </authorList>
    </citation>
    <scope>NUCLEOTIDE SEQUENCE [LARGE SCALE GENOMIC DNA]</scope>
    <source>
        <strain evidence="2">CBS 568.67</strain>
    </source>
</reference>
<keyword evidence="3" id="KW-1185">Reference proteome</keyword>
<dbReference type="AlphaFoldDB" id="A0A485L3T1"/>
<evidence type="ECO:0000313" key="1">
    <source>
        <dbReference type="EMBL" id="KAF0694137.1"/>
    </source>
</evidence>
<gene>
    <name evidence="2" type="primary">Aste57867_14956</name>
    <name evidence="1" type="ORF">As57867_014900</name>
    <name evidence="2" type="ORF">ASTE57867_14956</name>
</gene>
<sequence length="383" mass="43099">MTDVKGRSVNTEARRHQSYRRQKQLEFLFLQLTKEQLESQLAPLLAASQTRYHRSMLTWADIAAALDDDRALVHKQNRALRAQVLVSRDLVQRMAAWVRESTPQKALHPARPSWRNVTLLRASDARQLGKEWITKQLLHHTDAVFRAHADRFVDGSVLDMSFDDDDRGVQYTICTQSVINGPLDAVRQWSRRHLCYYLANQPTSAESAPTAVEKSGATILHRMTTRQGDAMHLLCGEFQPQAANERTILVARQIHTDEHITNDIDDVTFYPLVSWAELVALGPTLTSFRSVTHVHQRRRRRSSSSTHDLAVLVALDEEAHLAGVDLSSVPPHLHETRFRTELVALHRRRCRCVMKAGTCMANGGSASAQLPLGLGDDDGACDS</sequence>